<evidence type="ECO:0000256" key="2">
    <source>
        <dbReference type="ARBA" id="ARBA00004629"/>
    </source>
</evidence>
<dbReference type="PANTHER" id="PTHR21650:SF2">
    <property type="entry name" value="KINETOCHORE PROTEIN NUF2"/>
    <property type="match status" value="1"/>
</dbReference>
<evidence type="ECO:0000256" key="12">
    <source>
        <dbReference type="SAM" id="Coils"/>
    </source>
</evidence>
<dbReference type="GO" id="GO:0051383">
    <property type="term" value="P:kinetochore organization"/>
    <property type="evidence" value="ECO:0007669"/>
    <property type="project" value="TreeGrafter"/>
</dbReference>
<evidence type="ECO:0000256" key="7">
    <source>
        <dbReference type="ARBA" id="ARBA00022838"/>
    </source>
</evidence>
<evidence type="ECO:0000256" key="11">
    <source>
        <dbReference type="ARBA" id="ARBA00023328"/>
    </source>
</evidence>
<sequence length="449" mass="52010">MYAHHDKERKQAWSYPILKPSELRDCMQDLQIPFSDEDLQKPSQHRVLAVYEAFAEILMGVTRESALQQQHNFAIMQILEYPDMHAESIGLMSFYRQLKKLMNEVGVEDFSMIDILRPEGQRLRRILSAVINFVKFREERMQVFEMLTLKSDELQEQRTELEKRNKDLSERVNRLRLERAEQEPALQTLRDANSALTAELRELSKKQNILTSEAESLKNEKNELAAKASKAQNMIANLKQECTRLKGRIVHSPEKLKQAIVDMKNAEAAEKAQVLATEKRIRELQAKIEMMNVVEEDVSACLKLMQECETERAKAEEAMRKVASEKEAIEKKRGEERDLEIKEQQLNRQHTSATEKLVRLEKHQTVKAEGTERRLVKVKEEYEKAVREREEAGVKEGENDASVANLERQMAEIRRQEVIDQAALMDVVEKLCNGVGNYVKEVEGAMNSF</sequence>
<comment type="similarity">
    <text evidence="3">Belongs to the NUF2 family.</text>
</comment>
<feature type="coiled-coil region" evidence="12">
    <location>
        <begin position="144"/>
        <end position="395"/>
    </location>
</feature>
<dbReference type="GO" id="GO:0045132">
    <property type="term" value="P:meiotic chromosome segregation"/>
    <property type="evidence" value="ECO:0007669"/>
    <property type="project" value="TreeGrafter"/>
</dbReference>
<dbReference type="InterPro" id="IPR038275">
    <property type="entry name" value="Nuf2_N_sf"/>
</dbReference>
<dbReference type="PANTHER" id="PTHR21650">
    <property type="entry name" value="MEMBRALIN/KINETOCHORE PROTEIN NUF2"/>
    <property type="match status" value="1"/>
</dbReference>
<dbReference type="InterPro" id="IPR041112">
    <property type="entry name" value="Nuf2_DHR10-like"/>
</dbReference>
<gene>
    <name evidence="15" type="primary">NUF2</name>
    <name evidence="15" type="ORF">HK097_011027</name>
</gene>
<evidence type="ECO:0000256" key="10">
    <source>
        <dbReference type="ARBA" id="ARBA00023306"/>
    </source>
</evidence>
<evidence type="ECO:0000256" key="8">
    <source>
        <dbReference type="ARBA" id="ARBA00023054"/>
    </source>
</evidence>
<protein>
    <submittedName>
        <fullName evidence="15">Kinetochore-associated Ndc80 complex subunit nuf2</fullName>
    </submittedName>
</protein>
<dbReference type="GO" id="GO:0007052">
    <property type="term" value="P:mitotic spindle organization"/>
    <property type="evidence" value="ECO:0007669"/>
    <property type="project" value="TreeGrafter"/>
</dbReference>
<keyword evidence="9" id="KW-0539">Nucleus</keyword>
<dbReference type="Pfam" id="PF18595">
    <property type="entry name" value="Nuf2_DHR10-like"/>
    <property type="match status" value="1"/>
</dbReference>
<evidence type="ECO:0000256" key="3">
    <source>
        <dbReference type="ARBA" id="ARBA00005498"/>
    </source>
</evidence>
<keyword evidence="5" id="KW-0132">Cell division</keyword>
<dbReference type="EMBL" id="JADGJD010000874">
    <property type="protein sequence ID" value="KAJ3047943.1"/>
    <property type="molecule type" value="Genomic_DNA"/>
</dbReference>
<keyword evidence="6" id="KW-0498">Mitosis</keyword>
<keyword evidence="10" id="KW-0131">Cell cycle</keyword>
<dbReference type="InterPro" id="IPR005549">
    <property type="entry name" value="Kinetochore_Nuf2_N"/>
</dbReference>
<keyword evidence="16" id="KW-1185">Reference proteome</keyword>
<organism evidence="15 16">
    <name type="scientific">Rhizophlyctis rosea</name>
    <dbReference type="NCBI Taxonomy" id="64517"/>
    <lineage>
        <taxon>Eukaryota</taxon>
        <taxon>Fungi</taxon>
        <taxon>Fungi incertae sedis</taxon>
        <taxon>Chytridiomycota</taxon>
        <taxon>Chytridiomycota incertae sedis</taxon>
        <taxon>Chytridiomycetes</taxon>
        <taxon>Rhizophlyctidales</taxon>
        <taxon>Rhizophlyctidaceae</taxon>
        <taxon>Rhizophlyctis</taxon>
    </lineage>
</organism>
<keyword evidence="11" id="KW-0137">Centromere</keyword>
<dbReference type="Gene3D" id="1.10.418.60">
    <property type="entry name" value="Ncd80 complex, Nuf2 subunit"/>
    <property type="match status" value="1"/>
</dbReference>
<evidence type="ECO:0000256" key="4">
    <source>
        <dbReference type="ARBA" id="ARBA00022454"/>
    </source>
</evidence>
<dbReference type="AlphaFoldDB" id="A0AAD5X045"/>
<evidence type="ECO:0000256" key="6">
    <source>
        <dbReference type="ARBA" id="ARBA00022776"/>
    </source>
</evidence>
<dbReference type="Proteomes" id="UP001212841">
    <property type="component" value="Unassembled WGS sequence"/>
</dbReference>
<comment type="subcellular location">
    <subcellularLocation>
        <location evidence="2">Chromosome</location>
        <location evidence="2">Centromere</location>
        <location evidence="2">Kinetochore</location>
    </subcellularLocation>
    <subcellularLocation>
        <location evidence="1">Nucleus</location>
    </subcellularLocation>
</comment>
<dbReference type="GO" id="GO:0044877">
    <property type="term" value="F:protein-containing complex binding"/>
    <property type="evidence" value="ECO:0007669"/>
    <property type="project" value="TreeGrafter"/>
</dbReference>
<keyword evidence="4" id="KW-0158">Chromosome</keyword>
<feature type="domain" description="Nuf2 DHR10-like" evidence="14">
    <location>
        <begin position="266"/>
        <end position="380"/>
    </location>
</feature>
<dbReference type="Pfam" id="PF03800">
    <property type="entry name" value="Nuf2"/>
    <property type="match status" value="1"/>
</dbReference>
<evidence type="ECO:0000256" key="1">
    <source>
        <dbReference type="ARBA" id="ARBA00004123"/>
    </source>
</evidence>
<reference evidence="15" key="1">
    <citation type="submission" date="2020-05" db="EMBL/GenBank/DDBJ databases">
        <title>Phylogenomic resolution of chytrid fungi.</title>
        <authorList>
            <person name="Stajich J.E."/>
            <person name="Amses K."/>
            <person name="Simmons R."/>
            <person name="Seto K."/>
            <person name="Myers J."/>
            <person name="Bonds A."/>
            <person name="Quandt C.A."/>
            <person name="Barry K."/>
            <person name="Liu P."/>
            <person name="Grigoriev I."/>
            <person name="Longcore J.E."/>
            <person name="James T.Y."/>
        </authorList>
    </citation>
    <scope>NUCLEOTIDE SEQUENCE</scope>
    <source>
        <strain evidence="15">JEL0318</strain>
    </source>
</reference>
<proteinExistence type="inferred from homology"/>
<dbReference type="GO" id="GO:0005634">
    <property type="term" value="C:nucleus"/>
    <property type="evidence" value="ECO:0007669"/>
    <property type="project" value="UniProtKB-SubCell"/>
</dbReference>
<evidence type="ECO:0000256" key="5">
    <source>
        <dbReference type="ARBA" id="ARBA00022618"/>
    </source>
</evidence>
<evidence type="ECO:0000256" key="9">
    <source>
        <dbReference type="ARBA" id="ARBA00023242"/>
    </source>
</evidence>
<dbReference type="GO" id="GO:0051315">
    <property type="term" value="P:attachment of mitotic spindle microtubules to kinetochore"/>
    <property type="evidence" value="ECO:0007669"/>
    <property type="project" value="TreeGrafter"/>
</dbReference>
<name>A0AAD5X045_9FUNG</name>
<dbReference type="GO" id="GO:0051301">
    <property type="term" value="P:cell division"/>
    <property type="evidence" value="ECO:0007669"/>
    <property type="project" value="UniProtKB-KW"/>
</dbReference>
<evidence type="ECO:0000313" key="15">
    <source>
        <dbReference type="EMBL" id="KAJ3047943.1"/>
    </source>
</evidence>
<accession>A0AAD5X045</accession>
<keyword evidence="7" id="KW-0995">Kinetochore</keyword>
<keyword evidence="8 12" id="KW-0175">Coiled coil</keyword>
<dbReference type="GO" id="GO:0031262">
    <property type="term" value="C:Ndc80 complex"/>
    <property type="evidence" value="ECO:0007669"/>
    <property type="project" value="InterPro"/>
</dbReference>
<evidence type="ECO:0000259" key="13">
    <source>
        <dbReference type="Pfam" id="PF03800"/>
    </source>
</evidence>
<evidence type="ECO:0000313" key="16">
    <source>
        <dbReference type="Proteomes" id="UP001212841"/>
    </source>
</evidence>
<evidence type="ECO:0000259" key="14">
    <source>
        <dbReference type="Pfam" id="PF18595"/>
    </source>
</evidence>
<comment type="caution">
    <text evidence="15">The sequence shown here is derived from an EMBL/GenBank/DDBJ whole genome shotgun (WGS) entry which is preliminary data.</text>
</comment>
<feature type="domain" description="Kinetochore protein Nuf2 N-terminal" evidence="13">
    <location>
        <begin position="14"/>
        <end position="149"/>
    </location>
</feature>